<evidence type="ECO:0008006" key="3">
    <source>
        <dbReference type="Google" id="ProtNLM"/>
    </source>
</evidence>
<evidence type="ECO:0000313" key="1">
    <source>
        <dbReference type="EMBL" id="MFC3935497.1"/>
    </source>
</evidence>
<proteinExistence type="predicted"/>
<dbReference type="EMBL" id="JBHSAJ010000034">
    <property type="protein sequence ID" value="MFC3935497.1"/>
    <property type="molecule type" value="Genomic_DNA"/>
</dbReference>
<dbReference type="Proteomes" id="UP001595693">
    <property type="component" value="Unassembled WGS sequence"/>
</dbReference>
<organism evidence="1 2">
    <name type="scientific">Acidovorax facilis</name>
    <dbReference type="NCBI Taxonomy" id="12917"/>
    <lineage>
        <taxon>Bacteria</taxon>
        <taxon>Pseudomonadati</taxon>
        <taxon>Pseudomonadota</taxon>
        <taxon>Betaproteobacteria</taxon>
        <taxon>Burkholderiales</taxon>
        <taxon>Comamonadaceae</taxon>
        <taxon>Acidovorax</taxon>
    </lineage>
</organism>
<dbReference type="PROSITE" id="PS51257">
    <property type="entry name" value="PROKAR_LIPOPROTEIN"/>
    <property type="match status" value="1"/>
</dbReference>
<gene>
    <name evidence="1" type="ORF">ACFOW3_12805</name>
</gene>
<comment type="caution">
    <text evidence="1">The sequence shown here is derived from an EMBL/GenBank/DDBJ whole genome shotgun (WGS) entry which is preliminary data.</text>
</comment>
<evidence type="ECO:0000313" key="2">
    <source>
        <dbReference type="Proteomes" id="UP001595693"/>
    </source>
</evidence>
<accession>A0ABV8DBA1</accession>
<sequence length="87" mass="9285">MKLPVATLSVLAVLAGCNATSPHHPSGPMASGRDRTFSVPVYGTDTSPAYAAATRECQRLALFPKLLRNDGSRLIFECVSEAPDRQP</sequence>
<name>A0ABV8DBA1_9BURK</name>
<dbReference type="RefSeq" id="WP_055393485.1">
    <property type="nucleotide sequence ID" value="NZ_CP183985.1"/>
</dbReference>
<reference evidence="2" key="1">
    <citation type="journal article" date="2019" name="Int. J. Syst. Evol. Microbiol.">
        <title>The Global Catalogue of Microorganisms (GCM) 10K type strain sequencing project: providing services to taxonomists for standard genome sequencing and annotation.</title>
        <authorList>
            <consortium name="The Broad Institute Genomics Platform"/>
            <consortium name="The Broad Institute Genome Sequencing Center for Infectious Disease"/>
            <person name="Wu L."/>
            <person name="Ma J."/>
        </authorList>
    </citation>
    <scope>NUCLEOTIDE SEQUENCE [LARGE SCALE GENOMIC DNA]</scope>
    <source>
        <strain evidence="2">CCUG 2113</strain>
    </source>
</reference>
<keyword evidence="2" id="KW-1185">Reference proteome</keyword>
<protein>
    <recommendedName>
        <fullName evidence="3">Lipoprotein</fullName>
    </recommendedName>
</protein>